<feature type="binding site" evidence="19">
    <location>
        <position position="79"/>
    </location>
    <ligand>
        <name>ATP</name>
        <dbReference type="ChEBI" id="CHEBI:30616"/>
    </ligand>
</feature>
<dbReference type="InterPro" id="IPR008266">
    <property type="entry name" value="Tyr_kinase_AS"/>
</dbReference>
<dbReference type="Gene3D" id="1.10.510.10">
    <property type="entry name" value="Transferase(Phosphotransferase) domain 1"/>
    <property type="match status" value="1"/>
</dbReference>
<dbReference type="Proteomes" id="UP000504607">
    <property type="component" value="Chromosome 4"/>
</dbReference>
<evidence type="ECO:0000256" key="2">
    <source>
        <dbReference type="ARBA" id="ARBA00012513"/>
    </source>
</evidence>
<dbReference type="AlphaFoldDB" id="A0A8N4F3E8"/>
<evidence type="ECO:0000313" key="22">
    <source>
        <dbReference type="RefSeq" id="XP_029120199.1"/>
    </source>
</evidence>
<keyword evidence="14" id="KW-0472">Membrane</keyword>
<dbReference type="PROSITE" id="PS50011">
    <property type="entry name" value="PROTEIN_KINASE_DOM"/>
    <property type="match status" value="1"/>
</dbReference>
<evidence type="ECO:0000259" key="20">
    <source>
        <dbReference type="PROSITE" id="PS50011"/>
    </source>
</evidence>
<dbReference type="OrthoDB" id="676979at2759"/>
<dbReference type="RefSeq" id="XP_029120199.1">
    <property type="nucleotide sequence ID" value="XM_029264366.1"/>
</dbReference>
<proteinExistence type="predicted"/>
<evidence type="ECO:0000256" key="18">
    <source>
        <dbReference type="ARBA" id="ARBA00048679"/>
    </source>
</evidence>
<keyword evidence="15" id="KW-0675">Receptor</keyword>
<evidence type="ECO:0000256" key="3">
    <source>
        <dbReference type="ARBA" id="ARBA00022527"/>
    </source>
</evidence>
<comment type="catalytic activity">
    <reaction evidence="17">
        <text>L-threonyl-[protein] + ATP = O-phospho-L-threonyl-[protein] + ADP + H(+)</text>
        <dbReference type="Rhea" id="RHEA:46608"/>
        <dbReference type="Rhea" id="RHEA-COMP:11060"/>
        <dbReference type="Rhea" id="RHEA-COMP:11605"/>
        <dbReference type="ChEBI" id="CHEBI:15378"/>
        <dbReference type="ChEBI" id="CHEBI:30013"/>
        <dbReference type="ChEBI" id="CHEBI:30616"/>
        <dbReference type="ChEBI" id="CHEBI:61977"/>
        <dbReference type="ChEBI" id="CHEBI:456216"/>
        <dbReference type="EC" id="2.7.11.1"/>
    </reaction>
</comment>
<evidence type="ECO:0000313" key="21">
    <source>
        <dbReference type="Proteomes" id="UP000504607"/>
    </source>
</evidence>
<keyword evidence="11" id="KW-0418">Kinase</keyword>
<evidence type="ECO:0000256" key="13">
    <source>
        <dbReference type="ARBA" id="ARBA00022989"/>
    </source>
</evidence>
<dbReference type="Gene3D" id="3.30.200.20">
    <property type="entry name" value="Phosphorylase Kinase, domain 1"/>
    <property type="match status" value="1"/>
</dbReference>
<keyword evidence="12 19" id="KW-0067">ATP-binding</keyword>
<evidence type="ECO:0000256" key="16">
    <source>
        <dbReference type="ARBA" id="ARBA00023180"/>
    </source>
</evidence>
<evidence type="ECO:0000256" key="14">
    <source>
        <dbReference type="ARBA" id="ARBA00023136"/>
    </source>
</evidence>
<dbReference type="EC" id="2.7.11.1" evidence="2"/>
<keyword evidence="6" id="KW-0808">Transferase</keyword>
<dbReference type="GO" id="GO:0016020">
    <property type="term" value="C:membrane"/>
    <property type="evidence" value="ECO:0007669"/>
    <property type="project" value="UniProtKB-SubCell"/>
</dbReference>
<name>A0A8N4F3E8_ELAGV</name>
<keyword evidence="16" id="KW-0325">Glycoprotein</keyword>
<dbReference type="Pfam" id="PF00069">
    <property type="entry name" value="Pkinase"/>
    <property type="match status" value="1"/>
</dbReference>
<evidence type="ECO:0000256" key="15">
    <source>
        <dbReference type="ARBA" id="ARBA00023170"/>
    </source>
</evidence>
<protein>
    <recommendedName>
        <fullName evidence="2">non-specific serine/threonine protein kinase</fullName>
        <ecNumber evidence="2">2.7.11.1</ecNumber>
    </recommendedName>
</protein>
<keyword evidence="7" id="KW-0812">Transmembrane</keyword>
<dbReference type="InterPro" id="IPR011009">
    <property type="entry name" value="Kinase-like_dom_sf"/>
</dbReference>
<dbReference type="PROSITE" id="PS00109">
    <property type="entry name" value="PROTEIN_KINASE_TYR"/>
    <property type="match status" value="1"/>
</dbReference>
<keyword evidence="3" id="KW-0723">Serine/threonine-protein kinase</keyword>
<dbReference type="InterPro" id="IPR000719">
    <property type="entry name" value="Prot_kinase_dom"/>
</dbReference>
<evidence type="ECO:0000256" key="11">
    <source>
        <dbReference type="ARBA" id="ARBA00022777"/>
    </source>
</evidence>
<evidence type="ECO:0000256" key="1">
    <source>
        <dbReference type="ARBA" id="ARBA00004479"/>
    </source>
</evidence>
<organism evidence="21 22">
    <name type="scientific">Elaeis guineensis var. tenera</name>
    <name type="common">Oil palm</name>
    <dbReference type="NCBI Taxonomy" id="51953"/>
    <lineage>
        <taxon>Eukaryota</taxon>
        <taxon>Viridiplantae</taxon>
        <taxon>Streptophyta</taxon>
        <taxon>Embryophyta</taxon>
        <taxon>Tracheophyta</taxon>
        <taxon>Spermatophyta</taxon>
        <taxon>Magnoliopsida</taxon>
        <taxon>Liliopsida</taxon>
        <taxon>Arecaceae</taxon>
        <taxon>Arecoideae</taxon>
        <taxon>Cocoseae</taxon>
        <taxon>Elaeidinae</taxon>
        <taxon>Elaeis</taxon>
    </lineage>
</organism>
<evidence type="ECO:0000256" key="10">
    <source>
        <dbReference type="ARBA" id="ARBA00022741"/>
    </source>
</evidence>
<evidence type="ECO:0000256" key="5">
    <source>
        <dbReference type="ARBA" id="ARBA00022614"/>
    </source>
</evidence>
<keyword evidence="5" id="KW-0433">Leucine-rich repeat</keyword>
<dbReference type="PANTHER" id="PTHR48005:SF70">
    <property type="entry name" value="MDIS1-INTERACTING RECEPTOR LIKE KINASE 2-LIKE"/>
    <property type="match status" value="1"/>
</dbReference>
<reference evidence="22" key="1">
    <citation type="submission" date="2025-08" db="UniProtKB">
        <authorList>
            <consortium name="RefSeq"/>
        </authorList>
    </citation>
    <scope>IDENTIFICATION</scope>
</reference>
<keyword evidence="8" id="KW-0732">Signal</keyword>
<evidence type="ECO:0000256" key="4">
    <source>
        <dbReference type="ARBA" id="ARBA00022553"/>
    </source>
</evidence>
<dbReference type="SUPFAM" id="SSF56112">
    <property type="entry name" value="Protein kinase-like (PK-like)"/>
    <property type="match status" value="1"/>
</dbReference>
<evidence type="ECO:0000256" key="6">
    <source>
        <dbReference type="ARBA" id="ARBA00022679"/>
    </source>
</evidence>
<keyword evidence="13" id="KW-1133">Transmembrane helix</keyword>
<evidence type="ECO:0000256" key="7">
    <source>
        <dbReference type="ARBA" id="ARBA00022692"/>
    </source>
</evidence>
<keyword evidence="21" id="KW-1185">Reference proteome</keyword>
<evidence type="ECO:0000256" key="19">
    <source>
        <dbReference type="PROSITE-ProRule" id="PRU10141"/>
    </source>
</evidence>
<dbReference type="PANTHER" id="PTHR48005">
    <property type="entry name" value="LEUCINE RICH REPEAT KINASE 2"/>
    <property type="match status" value="1"/>
</dbReference>
<evidence type="ECO:0000256" key="12">
    <source>
        <dbReference type="ARBA" id="ARBA00022840"/>
    </source>
</evidence>
<keyword evidence="9" id="KW-0677">Repeat</keyword>
<comment type="catalytic activity">
    <reaction evidence="18">
        <text>L-seryl-[protein] + ATP = O-phospho-L-seryl-[protein] + ADP + H(+)</text>
        <dbReference type="Rhea" id="RHEA:17989"/>
        <dbReference type="Rhea" id="RHEA-COMP:9863"/>
        <dbReference type="Rhea" id="RHEA-COMP:11604"/>
        <dbReference type="ChEBI" id="CHEBI:15378"/>
        <dbReference type="ChEBI" id="CHEBI:29999"/>
        <dbReference type="ChEBI" id="CHEBI:30616"/>
        <dbReference type="ChEBI" id="CHEBI:83421"/>
        <dbReference type="ChEBI" id="CHEBI:456216"/>
        <dbReference type="EC" id="2.7.11.1"/>
    </reaction>
</comment>
<dbReference type="PROSITE" id="PS00107">
    <property type="entry name" value="PROTEIN_KINASE_ATP"/>
    <property type="match status" value="1"/>
</dbReference>
<evidence type="ECO:0000256" key="17">
    <source>
        <dbReference type="ARBA" id="ARBA00047899"/>
    </source>
</evidence>
<keyword evidence="4" id="KW-0597">Phosphoprotein</keyword>
<keyword evidence="10 19" id="KW-0547">Nucleotide-binding</keyword>
<accession>A0A8N4F3E8</accession>
<evidence type="ECO:0000256" key="9">
    <source>
        <dbReference type="ARBA" id="ARBA00022737"/>
    </source>
</evidence>
<dbReference type="InterPro" id="IPR017441">
    <property type="entry name" value="Protein_kinase_ATP_BS"/>
</dbReference>
<gene>
    <name evidence="22" type="primary">LOC105044266</name>
</gene>
<dbReference type="GO" id="GO:0005524">
    <property type="term" value="F:ATP binding"/>
    <property type="evidence" value="ECO:0007669"/>
    <property type="project" value="UniProtKB-UniRule"/>
</dbReference>
<dbReference type="InterPro" id="IPR051420">
    <property type="entry name" value="Ser_Thr_Kinases_DiverseReg"/>
</dbReference>
<feature type="domain" description="Protein kinase" evidence="20">
    <location>
        <begin position="50"/>
        <end position="315"/>
    </location>
</feature>
<dbReference type="GO" id="GO:0004674">
    <property type="term" value="F:protein serine/threonine kinase activity"/>
    <property type="evidence" value="ECO:0007669"/>
    <property type="project" value="UniProtKB-KW"/>
</dbReference>
<dbReference type="FunFam" id="3.30.200.20:FF:000309">
    <property type="entry name" value="Leucine-rich repeat receptor protein kinase MSP1"/>
    <property type="match status" value="1"/>
</dbReference>
<evidence type="ECO:0000256" key="8">
    <source>
        <dbReference type="ARBA" id="ARBA00022729"/>
    </source>
</evidence>
<sequence length="339" mass="38483">MFAIIIAALCRRGKLVEQKDNYAIIGDIFSILNFDGRVAYDYIIDASENFDEKYCIGSGTYGKVYKVELPMEQMVAVKKLHLREEVFDEKSFESEIQALTKIRHRNIVKLHGFCSNPGCKFLIYQYIEKGSLASNFRSQETAEDLNWERRVRIIKDVAHALSYMHHDCNPSIVHRDISSNNVLLDSDFKAYLSDFGTARMLRSDLSNWSMLAGTVGYTAPELSYTTKANEKCDVYSFGIIILEIIMGRYPGDLISSLSSSDIQQMLFIDVLDQRISPPTADMVKEVLLLAIIAFSCIHGTPQARPTMQRVSHLFISGNIPTIHEPFNSIKLHQLVEFSI</sequence>
<dbReference type="FunFam" id="1.10.510.10:FF:000445">
    <property type="entry name" value="MDIS1-interacting receptor like kinase 2"/>
    <property type="match status" value="1"/>
</dbReference>
<comment type="subcellular location">
    <subcellularLocation>
        <location evidence="1">Membrane</location>
        <topology evidence="1">Single-pass type I membrane protein</topology>
    </subcellularLocation>
</comment>